<dbReference type="RefSeq" id="WP_134757551.1">
    <property type="nucleotide sequence ID" value="NZ_CP038150.1"/>
</dbReference>
<keyword evidence="1" id="KW-0732">Signal</keyword>
<dbReference type="AlphaFoldDB" id="A0A4P7D5I5"/>
<proteinExistence type="predicted"/>
<evidence type="ECO:0000256" key="1">
    <source>
        <dbReference type="SAM" id="SignalP"/>
    </source>
</evidence>
<evidence type="ECO:0000313" key="3">
    <source>
        <dbReference type="Proteomes" id="UP000295727"/>
    </source>
</evidence>
<evidence type="ECO:0008006" key="4">
    <source>
        <dbReference type="Google" id="ProtNLM"/>
    </source>
</evidence>
<feature type="signal peptide" evidence="1">
    <location>
        <begin position="1"/>
        <end position="42"/>
    </location>
</feature>
<sequence length="119" mass="13089">MNAPLEHHWAFARPRLSSNLPIKLATRIISAALCLSSGYVSAACEQEAAALCPDGNPRCLADAAKSVEQAANDCKSVVGRFLNASMWQETPQFFDNSPHERVFWRCVARQCDDPQEPGK</sequence>
<name>A0A4P7D5I5_9BURK</name>
<feature type="chain" id="PRO_5020370180" description="Lipoprotein" evidence="1">
    <location>
        <begin position="43"/>
        <end position="119"/>
    </location>
</feature>
<protein>
    <recommendedName>
        <fullName evidence="4">Lipoprotein</fullName>
    </recommendedName>
</protein>
<accession>A0A4P7D5I5</accession>
<dbReference type="KEGG" id="ppai:E1956_34295"/>
<dbReference type="OrthoDB" id="9954584at2"/>
<gene>
    <name evidence="2" type="ORF">E1956_34295</name>
</gene>
<dbReference type="EMBL" id="CP038150">
    <property type="protein sequence ID" value="QBR02180.1"/>
    <property type="molecule type" value="Genomic_DNA"/>
</dbReference>
<organism evidence="2 3">
    <name type="scientific">Paraburkholderia pallida</name>
    <dbReference type="NCBI Taxonomy" id="2547399"/>
    <lineage>
        <taxon>Bacteria</taxon>
        <taxon>Pseudomonadati</taxon>
        <taxon>Pseudomonadota</taxon>
        <taxon>Betaproteobacteria</taxon>
        <taxon>Burkholderiales</taxon>
        <taxon>Burkholderiaceae</taxon>
        <taxon>Paraburkholderia</taxon>
    </lineage>
</organism>
<dbReference type="Proteomes" id="UP000295727">
    <property type="component" value="Chromosome 3"/>
</dbReference>
<keyword evidence="3" id="KW-1185">Reference proteome</keyword>
<evidence type="ECO:0000313" key="2">
    <source>
        <dbReference type="EMBL" id="QBR02180.1"/>
    </source>
</evidence>
<reference evidence="2 3" key="1">
    <citation type="submission" date="2019-03" db="EMBL/GenBank/DDBJ databases">
        <title>Paraburkholderia sp. 7MH5, isolated from subtropical forest soil.</title>
        <authorList>
            <person name="Gao Z.-H."/>
            <person name="Qiu L.-H."/>
        </authorList>
    </citation>
    <scope>NUCLEOTIDE SEQUENCE [LARGE SCALE GENOMIC DNA]</scope>
    <source>
        <strain evidence="2 3">7MH5</strain>
    </source>
</reference>